<proteinExistence type="inferred from homology"/>
<dbReference type="InterPro" id="IPR036188">
    <property type="entry name" value="FAD/NAD-bd_sf"/>
</dbReference>
<evidence type="ECO:0000256" key="5">
    <source>
        <dbReference type="SAM" id="Phobius"/>
    </source>
</evidence>
<dbReference type="PANTHER" id="PTHR42877:SF4">
    <property type="entry name" value="FAD_NAD(P)-BINDING DOMAIN-CONTAINING PROTEIN-RELATED"/>
    <property type="match status" value="1"/>
</dbReference>
<evidence type="ECO:0000256" key="1">
    <source>
        <dbReference type="ARBA" id="ARBA00010139"/>
    </source>
</evidence>
<dbReference type="SUPFAM" id="SSF51905">
    <property type="entry name" value="FAD/NAD(P)-binding domain"/>
    <property type="match status" value="2"/>
</dbReference>
<evidence type="ECO:0000256" key="2">
    <source>
        <dbReference type="ARBA" id="ARBA00022630"/>
    </source>
</evidence>
<dbReference type="InterPro" id="IPR020946">
    <property type="entry name" value="Flavin_mOase-like"/>
</dbReference>
<keyword evidence="5" id="KW-0812">Transmembrane</keyword>
<dbReference type="Gene3D" id="3.50.50.60">
    <property type="entry name" value="FAD/NAD(P)-binding domain"/>
    <property type="match status" value="2"/>
</dbReference>
<accession>A0AAD4BYP0</accession>
<dbReference type="Proteomes" id="UP001194468">
    <property type="component" value="Unassembled WGS sequence"/>
</dbReference>
<gene>
    <name evidence="6" type="ORF">L210DRAFT_973665</name>
</gene>
<keyword evidence="5" id="KW-1133">Transmembrane helix</keyword>
<evidence type="ECO:0000313" key="6">
    <source>
        <dbReference type="EMBL" id="KAF8442973.1"/>
    </source>
</evidence>
<comment type="similarity">
    <text evidence="1">Belongs to the FAD-binding monooxygenase family.</text>
</comment>
<evidence type="ECO:0000313" key="7">
    <source>
        <dbReference type="Proteomes" id="UP001194468"/>
    </source>
</evidence>
<keyword evidence="7" id="KW-1185">Reference proteome</keyword>
<dbReference type="Pfam" id="PF00743">
    <property type="entry name" value="FMO-like"/>
    <property type="match status" value="1"/>
</dbReference>
<sequence length="546" mass="61420">MQSQPRVVIIGAGVGGLSLAIALKSRFGFRNFTIYEKADEVGGCWRANTYPGCSSDVEIHWYSLSSDLNPNWNKSHGLQPEIQDYWISLAKKYGLYPHLVFDTKVISAEWNDDQSSYTIIAEEVLTGKRITDTAQIVISAVGILEIPRIPYEIPGIETFKGISFHSAAWPRGLDLRHKRVAVIGNASSGYLTNAQFVPYLAADPSVYVVNFIRTPVWFNTRPHIPYSDTAKWAFANIPFMMRLHRAYIMYKFDSPLLWPQSAAARERHRRALRQYILDSTPSKYHDDLIPTHPPGCKRTVADSGYIKSLSLPNVALNFDGIVHIAENGILTKKGEELPFDIIVYATGFIGDKYPVHVKGLNGTTVQGYYDAHGGPTGYLGTAIPGIPNFYMLAGPNTGTSTSTLFVEEVQVSYALQLVKPVLDGLVSAFTVKADATDAYNAKLQERLSRSVHMQCYSWQRSGGGTGKIFNPFPWAVTIWWWWLRRPNWAHYTAMGGDKWVRRRAMHKMFGVFKVFAFALLSVAYVRRSALLPLLYERLRELGKTIF</sequence>
<dbReference type="AlphaFoldDB" id="A0AAD4BYP0"/>
<dbReference type="GO" id="GO:0004499">
    <property type="term" value="F:N,N-dimethylaniline monooxygenase activity"/>
    <property type="evidence" value="ECO:0007669"/>
    <property type="project" value="InterPro"/>
</dbReference>
<dbReference type="PANTHER" id="PTHR42877">
    <property type="entry name" value="L-ORNITHINE N(5)-MONOOXYGENASE-RELATED"/>
    <property type="match status" value="1"/>
</dbReference>
<keyword evidence="4" id="KW-0560">Oxidoreductase</keyword>
<feature type="transmembrane region" description="Helical" evidence="5">
    <location>
        <begin position="6"/>
        <end position="23"/>
    </location>
</feature>
<keyword evidence="3" id="KW-0274">FAD</keyword>
<dbReference type="GO" id="GO:0050660">
    <property type="term" value="F:flavin adenine dinucleotide binding"/>
    <property type="evidence" value="ECO:0007669"/>
    <property type="project" value="InterPro"/>
</dbReference>
<evidence type="ECO:0000256" key="3">
    <source>
        <dbReference type="ARBA" id="ARBA00022827"/>
    </source>
</evidence>
<dbReference type="InterPro" id="IPR051209">
    <property type="entry name" value="FAD-bind_Monooxygenase_sf"/>
</dbReference>
<name>A0AAD4BYP0_BOLED</name>
<keyword evidence="2" id="KW-0285">Flavoprotein</keyword>
<dbReference type="EMBL" id="WHUW01000008">
    <property type="protein sequence ID" value="KAF8442973.1"/>
    <property type="molecule type" value="Genomic_DNA"/>
</dbReference>
<reference evidence="6" key="2">
    <citation type="journal article" date="2020" name="Nat. Commun.">
        <title>Large-scale genome sequencing of mycorrhizal fungi provides insights into the early evolution of symbiotic traits.</title>
        <authorList>
            <person name="Miyauchi S."/>
            <person name="Kiss E."/>
            <person name="Kuo A."/>
            <person name="Drula E."/>
            <person name="Kohler A."/>
            <person name="Sanchez-Garcia M."/>
            <person name="Morin E."/>
            <person name="Andreopoulos B."/>
            <person name="Barry K.W."/>
            <person name="Bonito G."/>
            <person name="Buee M."/>
            <person name="Carver A."/>
            <person name="Chen C."/>
            <person name="Cichocki N."/>
            <person name="Clum A."/>
            <person name="Culley D."/>
            <person name="Crous P.W."/>
            <person name="Fauchery L."/>
            <person name="Girlanda M."/>
            <person name="Hayes R.D."/>
            <person name="Keri Z."/>
            <person name="LaButti K."/>
            <person name="Lipzen A."/>
            <person name="Lombard V."/>
            <person name="Magnuson J."/>
            <person name="Maillard F."/>
            <person name="Murat C."/>
            <person name="Nolan M."/>
            <person name="Ohm R.A."/>
            <person name="Pangilinan J."/>
            <person name="Pereira M.F."/>
            <person name="Perotto S."/>
            <person name="Peter M."/>
            <person name="Pfister S."/>
            <person name="Riley R."/>
            <person name="Sitrit Y."/>
            <person name="Stielow J.B."/>
            <person name="Szollosi G."/>
            <person name="Zifcakova L."/>
            <person name="Stursova M."/>
            <person name="Spatafora J.W."/>
            <person name="Tedersoo L."/>
            <person name="Vaario L.M."/>
            <person name="Yamada A."/>
            <person name="Yan M."/>
            <person name="Wang P."/>
            <person name="Xu J."/>
            <person name="Bruns T."/>
            <person name="Baldrian P."/>
            <person name="Vilgalys R."/>
            <person name="Dunand C."/>
            <person name="Henrissat B."/>
            <person name="Grigoriev I.V."/>
            <person name="Hibbett D."/>
            <person name="Nagy L.G."/>
            <person name="Martin F.M."/>
        </authorList>
    </citation>
    <scope>NUCLEOTIDE SEQUENCE</scope>
    <source>
        <strain evidence="6">BED1</strain>
    </source>
</reference>
<keyword evidence="5" id="KW-0472">Membrane</keyword>
<evidence type="ECO:0000256" key="4">
    <source>
        <dbReference type="ARBA" id="ARBA00023002"/>
    </source>
</evidence>
<reference evidence="6" key="1">
    <citation type="submission" date="2019-10" db="EMBL/GenBank/DDBJ databases">
        <authorList>
            <consortium name="DOE Joint Genome Institute"/>
            <person name="Kuo A."/>
            <person name="Miyauchi S."/>
            <person name="Kiss E."/>
            <person name="Drula E."/>
            <person name="Kohler A."/>
            <person name="Sanchez-Garcia M."/>
            <person name="Andreopoulos B."/>
            <person name="Barry K.W."/>
            <person name="Bonito G."/>
            <person name="Buee M."/>
            <person name="Carver A."/>
            <person name="Chen C."/>
            <person name="Cichocki N."/>
            <person name="Clum A."/>
            <person name="Culley D."/>
            <person name="Crous P.W."/>
            <person name="Fauchery L."/>
            <person name="Girlanda M."/>
            <person name="Hayes R."/>
            <person name="Keri Z."/>
            <person name="LaButti K."/>
            <person name="Lipzen A."/>
            <person name="Lombard V."/>
            <person name="Magnuson J."/>
            <person name="Maillard F."/>
            <person name="Morin E."/>
            <person name="Murat C."/>
            <person name="Nolan M."/>
            <person name="Ohm R."/>
            <person name="Pangilinan J."/>
            <person name="Pereira M."/>
            <person name="Perotto S."/>
            <person name="Peter M."/>
            <person name="Riley R."/>
            <person name="Sitrit Y."/>
            <person name="Stielow B."/>
            <person name="Szollosi G."/>
            <person name="Zifcakova L."/>
            <person name="Stursova M."/>
            <person name="Spatafora J.W."/>
            <person name="Tedersoo L."/>
            <person name="Vaario L.-M."/>
            <person name="Yamada A."/>
            <person name="Yan M."/>
            <person name="Wang P."/>
            <person name="Xu J."/>
            <person name="Bruns T."/>
            <person name="Baldrian P."/>
            <person name="Vilgalys R."/>
            <person name="Henrissat B."/>
            <person name="Grigoriev I.V."/>
            <person name="Hibbett D."/>
            <person name="Nagy L.G."/>
            <person name="Martin F.M."/>
        </authorList>
    </citation>
    <scope>NUCLEOTIDE SEQUENCE</scope>
    <source>
        <strain evidence="6">BED1</strain>
    </source>
</reference>
<comment type="caution">
    <text evidence="6">The sequence shown here is derived from an EMBL/GenBank/DDBJ whole genome shotgun (WGS) entry which is preliminary data.</text>
</comment>
<protein>
    <submittedName>
        <fullName evidence="6">Uncharacterized protein</fullName>
    </submittedName>
</protein>
<organism evidence="6 7">
    <name type="scientific">Boletus edulis BED1</name>
    <dbReference type="NCBI Taxonomy" id="1328754"/>
    <lineage>
        <taxon>Eukaryota</taxon>
        <taxon>Fungi</taxon>
        <taxon>Dikarya</taxon>
        <taxon>Basidiomycota</taxon>
        <taxon>Agaricomycotina</taxon>
        <taxon>Agaricomycetes</taxon>
        <taxon>Agaricomycetidae</taxon>
        <taxon>Boletales</taxon>
        <taxon>Boletineae</taxon>
        <taxon>Boletaceae</taxon>
        <taxon>Boletoideae</taxon>
        <taxon>Boletus</taxon>
    </lineage>
</organism>
<dbReference type="GO" id="GO:0050661">
    <property type="term" value="F:NADP binding"/>
    <property type="evidence" value="ECO:0007669"/>
    <property type="project" value="InterPro"/>
</dbReference>